<evidence type="ECO:0000256" key="1">
    <source>
        <dbReference type="SAM" id="MobiDB-lite"/>
    </source>
</evidence>
<reference evidence="2" key="1">
    <citation type="submission" date="2021-09" db="EMBL/GenBank/DDBJ databases">
        <authorList>
            <person name="Martin H S."/>
        </authorList>
    </citation>
    <scope>NUCLEOTIDE SEQUENCE</scope>
</reference>
<keyword evidence="3" id="KW-1185">Reference proteome</keyword>
<evidence type="ECO:0000313" key="3">
    <source>
        <dbReference type="Proteomes" id="UP000789524"/>
    </source>
</evidence>
<feature type="compositionally biased region" description="Basic and acidic residues" evidence="1">
    <location>
        <begin position="46"/>
        <end position="60"/>
    </location>
</feature>
<protein>
    <submittedName>
        <fullName evidence="2">(African queen) hypothetical protein</fullName>
    </submittedName>
</protein>
<feature type="region of interest" description="Disordered" evidence="1">
    <location>
        <begin position="1"/>
        <end position="87"/>
    </location>
</feature>
<comment type="caution">
    <text evidence="2">The sequence shown here is derived from an EMBL/GenBank/DDBJ whole genome shotgun (WGS) entry which is preliminary data.</text>
</comment>
<gene>
    <name evidence="2" type="ORF">DCHRY22_LOCUS5990</name>
</gene>
<feature type="compositionally biased region" description="Basic and acidic residues" evidence="1">
    <location>
        <begin position="10"/>
        <end position="23"/>
    </location>
</feature>
<dbReference type="AlphaFoldDB" id="A0A8J2QKW5"/>
<dbReference type="Proteomes" id="UP000789524">
    <property type="component" value="Unassembled WGS sequence"/>
</dbReference>
<dbReference type="EMBL" id="CAKASE010000052">
    <property type="protein sequence ID" value="CAG9565084.1"/>
    <property type="molecule type" value="Genomic_DNA"/>
</dbReference>
<accession>A0A8J2QKW5</accession>
<proteinExistence type="predicted"/>
<name>A0A8J2QKW5_9NEOP</name>
<evidence type="ECO:0000313" key="2">
    <source>
        <dbReference type="EMBL" id="CAG9565084.1"/>
    </source>
</evidence>
<sequence>MGPSQTTGKGIEKNTSDDRERNRRNLHRGVLKTRSAGCNGTGSAGEKMEPSGRFPRDRAKNVSGDVFGGGVKTETNSGRAGGDHGTTINGLNIGLKY</sequence>
<organism evidence="2 3">
    <name type="scientific">Danaus chrysippus</name>
    <name type="common">African queen</name>
    <dbReference type="NCBI Taxonomy" id="151541"/>
    <lineage>
        <taxon>Eukaryota</taxon>
        <taxon>Metazoa</taxon>
        <taxon>Ecdysozoa</taxon>
        <taxon>Arthropoda</taxon>
        <taxon>Hexapoda</taxon>
        <taxon>Insecta</taxon>
        <taxon>Pterygota</taxon>
        <taxon>Neoptera</taxon>
        <taxon>Endopterygota</taxon>
        <taxon>Lepidoptera</taxon>
        <taxon>Glossata</taxon>
        <taxon>Ditrysia</taxon>
        <taxon>Papilionoidea</taxon>
        <taxon>Nymphalidae</taxon>
        <taxon>Danainae</taxon>
        <taxon>Danaini</taxon>
        <taxon>Danaina</taxon>
        <taxon>Danaus</taxon>
        <taxon>Anosia</taxon>
    </lineage>
</organism>